<keyword evidence="3" id="KW-1185">Reference proteome</keyword>
<evidence type="ECO:0000313" key="2">
    <source>
        <dbReference type="EMBL" id="CAG5993576.1"/>
    </source>
</evidence>
<comment type="caution">
    <text evidence="2">The sequence shown here is derived from an EMBL/GenBank/DDBJ whole genome shotgun (WGS) entry which is preliminary data.</text>
</comment>
<gene>
    <name evidence="2" type="ORF">MMEN_LOCUS17825</name>
</gene>
<reference evidence="2" key="1">
    <citation type="submission" date="2021-05" db="EMBL/GenBank/DDBJ databases">
        <authorList>
            <person name="Tigano A."/>
        </authorList>
    </citation>
    <scope>NUCLEOTIDE SEQUENCE</scope>
</reference>
<protein>
    <submittedName>
        <fullName evidence="2">(Atlantic silverside) hypothetical protein</fullName>
    </submittedName>
</protein>
<dbReference type="EMBL" id="CAJRST010036666">
    <property type="protein sequence ID" value="CAG5993576.1"/>
    <property type="molecule type" value="Genomic_DNA"/>
</dbReference>
<organism evidence="2 3">
    <name type="scientific">Menidia menidia</name>
    <name type="common">Atlantic silverside</name>
    <dbReference type="NCBI Taxonomy" id="238744"/>
    <lineage>
        <taxon>Eukaryota</taxon>
        <taxon>Metazoa</taxon>
        <taxon>Chordata</taxon>
        <taxon>Craniata</taxon>
        <taxon>Vertebrata</taxon>
        <taxon>Euteleostomi</taxon>
        <taxon>Actinopterygii</taxon>
        <taxon>Neopterygii</taxon>
        <taxon>Teleostei</taxon>
        <taxon>Neoteleostei</taxon>
        <taxon>Acanthomorphata</taxon>
        <taxon>Ovalentaria</taxon>
        <taxon>Atherinomorphae</taxon>
        <taxon>Atheriniformes</taxon>
        <taxon>Atherinopsidae</taxon>
        <taxon>Menidiinae</taxon>
        <taxon>Menidia</taxon>
    </lineage>
</organism>
<feature type="region of interest" description="Disordered" evidence="1">
    <location>
        <begin position="57"/>
        <end position="143"/>
    </location>
</feature>
<evidence type="ECO:0000256" key="1">
    <source>
        <dbReference type="SAM" id="MobiDB-lite"/>
    </source>
</evidence>
<dbReference type="Proteomes" id="UP000677803">
    <property type="component" value="Unassembled WGS sequence"/>
</dbReference>
<proteinExistence type="predicted"/>
<name>A0A8S4BN42_9TELE</name>
<evidence type="ECO:0000313" key="3">
    <source>
        <dbReference type="Proteomes" id="UP000677803"/>
    </source>
</evidence>
<feature type="compositionally biased region" description="Polar residues" evidence="1">
    <location>
        <begin position="114"/>
        <end position="124"/>
    </location>
</feature>
<accession>A0A8S4BN42</accession>
<sequence>MDEPGPDRCPPRFGESETDNKLLGSWMAENGTFLPSFLAFSGQQLLSERPVGRTEAAPYFSKGTGAPAPCGRGLRRPLWRSPRAPSEGPEKWASVDHSPPPPDVQLSSDKQHQRSPVNLSCEEQSSVRERANWNREPGPASLNRCLFHKRAGPKKVHRRSNDILLTVHRMSAEGPKTVGAGGQRGLGGMEGTEGGGALHVAEPTERAACSSGPPAGRQSSIGRLLHTDANKHISSQAPRGVPHPPGPGSKVLLISGPEHSKTLLMDLRQEPRGLLVSGGVLRPREVTSLTKRNDIKTVSNRGLDHTVSQCADSIPYTDARPALKLNQTLISSLQKIERDRRRDGAVDERRASMVLRKRFPHRTLSEEPLGR</sequence>
<dbReference type="AlphaFoldDB" id="A0A8S4BN42"/>